<dbReference type="InterPro" id="IPR014710">
    <property type="entry name" value="RmlC-like_jellyroll"/>
</dbReference>
<gene>
    <name evidence="2" type="ORF">WG929_10870</name>
</gene>
<dbReference type="InterPro" id="IPR000595">
    <property type="entry name" value="cNMP-bd_dom"/>
</dbReference>
<keyword evidence="3" id="KW-1185">Reference proteome</keyword>
<dbReference type="PROSITE" id="PS50042">
    <property type="entry name" value="CNMP_BINDING_3"/>
    <property type="match status" value="1"/>
</dbReference>
<accession>A0ABW8NJ27</accession>
<comment type="caution">
    <text evidence="2">The sequence shown here is derived from an EMBL/GenBank/DDBJ whole genome shotgun (WGS) entry which is preliminary data.</text>
</comment>
<dbReference type="SMART" id="SM00100">
    <property type="entry name" value="cNMP"/>
    <property type="match status" value="1"/>
</dbReference>
<dbReference type="EMBL" id="JBBKTX010000012">
    <property type="protein sequence ID" value="MFK4752911.1"/>
    <property type="molecule type" value="Genomic_DNA"/>
</dbReference>
<dbReference type="InterPro" id="IPR018490">
    <property type="entry name" value="cNMP-bd_dom_sf"/>
</dbReference>
<organism evidence="2 3">
    <name type="scientific">Oceanobacter antarcticus</name>
    <dbReference type="NCBI Taxonomy" id="3133425"/>
    <lineage>
        <taxon>Bacteria</taxon>
        <taxon>Pseudomonadati</taxon>
        <taxon>Pseudomonadota</taxon>
        <taxon>Gammaproteobacteria</taxon>
        <taxon>Oceanospirillales</taxon>
        <taxon>Oceanospirillaceae</taxon>
        <taxon>Oceanobacter</taxon>
    </lineage>
</organism>
<dbReference type="Gene3D" id="2.60.120.10">
    <property type="entry name" value="Jelly Rolls"/>
    <property type="match status" value="1"/>
</dbReference>
<dbReference type="Pfam" id="PF00027">
    <property type="entry name" value="cNMP_binding"/>
    <property type="match status" value="1"/>
</dbReference>
<dbReference type="Proteomes" id="UP001620597">
    <property type="component" value="Unassembled WGS sequence"/>
</dbReference>
<dbReference type="RefSeq" id="WP_369855542.1">
    <property type="nucleotide sequence ID" value="NZ_JBBKTX010000012.1"/>
</dbReference>
<dbReference type="PANTHER" id="PTHR24567">
    <property type="entry name" value="CRP FAMILY TRANSCRIPTIONAL REGULATORY PROTEIN"/>
    <property type="match status" value="1"/>
</dbReference>
<reference evidence="2 3" key="1">
    <citation type="submission" date="2024-03" db="EMBL/GenBank/DDBJ databases">
        <title>High-quality draft genome sequence of Oceanobacter sp. wDCs-4.</title>
        <authorList>
            <person name="Dong C."/>
        </authorList>
    </citation>
    <scope>NUCLEOTIDE SEQUENCE [LARGE SCALE GENOMIC DNA]</scope>
    <source>
        <strain evidence="3">wDCs-4</strain>
    </source>
</reference>
<protein>
    <submittedName>
        <fullName evidence="2">Crp/Fnr family transcriptional regulator</fullName>
    </submittedName>
</protein>
<dbReference type="InterPro" id="IPR050397">
    <property type="entry name" value="Env_Response_Regulators"/>
</dbReference>
<evidence type="ECO:0000259" key="1">
    <source>
        <dbReference type="PROSITE" id="PS50042"/>
    </source>
</evidence>
<dbReference type="SUPFAM" id="SSF51206">
    <property type="entry name" value="cAMP-binding domain-like"/>
    <property type="match status" value="1"/>
</dbReference>
<name>A0ABW8NJ27_9GAMM</name>
<feature type="domain" description="Cyclic nucleotide-binding" evidence="1">
    <location>
        <begin position="40"/>
        <end position="141"/>
    </location>
</feature>
<proteinExistence type="predicted"/>
<evidence type="ECO:0000313" key="3">
    <source>
        <dbReference type="Proteomes" id="UP001620597"/>
    </source>
</evidence>
<sequence length="185" mass="20731">MANRFQSQVIAMIHDSASQCSPETSGLSPQRLKLLQNMPIFGALSADAINFIESRCIQRQVQARQAFFYEDDPASSIFVLETGNAEVMKQCGDEMRQLRQLGPGDSFGEMAVVDMNPRGATVRAITDCDALELPAAALYELYQYDLEQFTLIQMNMLREISRRLRYLNAKLAATRPDILETASKV</sequence>
<dbReference type="CDD" id="cd00038">
    <property type="entry name" value="CAP_ED"/>
    <property type="match status" value="1"/>
</dbReference>
<dbReference type="PANTHER" id="PTHR24567:SF74">
    <property type="entry name" value="HTH-TYPE TRANSCRIPTIONAL REGULATOR ARCR"/>
    <property type="match status" value="1"/>
</dbReference>
<evidence type="ECO:0000313" key="2">
    <source>
        <dbReference type="EMBL" id="MFK4752911.1"/>
    </source>
</evidence>